<gene>
    <name evidence="7" type="ORF">EDD27_1008</name>
</gene>
<dbReference type="CDD" id="cd16914">
    <property type="entry name" value="EcfT"/>
    <property type="match status" value="1"/>
</dbReference>
<feature type="transmembrane region" description="Helical" evidence="6">
    <location>
        <begin position="68"/>
        <end position="85"/>
    </location>
</feature>
<comment type="subcellular location">
    <subcellularLocation>
        <location evidence="1">Membrane</location>
        <topology evidence="1">Multi-pass membrane protein</topology>
    </subcellularLocation>
</comment>
<evidence type="ECO:0000256" key="3">
    <source>
        <dbReference type="ARBA" id="ARBA00022692"/>
    </source>
</evidence>
<dbReference type="RefSeq" id="WP_206641249.1">
    <property type="nucleotide sequence ID" value="NZ_SAUN01000001.1"/>
</dbReference>
<keyword evidence="5 6" id="KW-0472">Membrane</keyword>
<evidence type="ECO:0000256" key="4">
    <source>
        <dbReference type="ARBA" id="ARBA00022989"/>
    </source>
</evidence>
<name>A0A438LYT1_9ACTN</name>
<evidence type="ECO:0000256" key="2">
    <source>
        <dbReference type="ARBA" id="ARBA00022475"/>
    </source>
</evidence>
<keyword evidence="3 6" id="KW-0812">Transmembrane</keyword>
<dbReference type="InterPro" id="IPR003339">
    <property type="entry name" value="ABC/ECF_trnsptr_transmembrane"/>
</dbReference>
<dbReference type="PANTHER" id="PTHR34857:SF2">
    <property type="entry name" value="SLL0384 PROTEIN"/>
    <property type="match status" value="1"/>
</dbReference>
<keyword evidence="4 6" id="KW-1133">Transmembrane helix</keyword>
<accession>A0A438LYT1</accession>
<feature type="transmembrane region" description="Helical" evidence="6">
    <location>
        <begin position="91"/>
        <end position="115"/>
    </location>
</feature>
<evidence type="ECO:0000256" key="5">
    <source>
        <dbReference type="ARBA" id="ARBA00023136"/>
    </source>
</evidence>
<dbReference type="EMBL" id="SAUN01000001">
    <property type="protein sequence ID" value="RVX38686.1"/>
    <property type="molecule type" value="Genomic_DNA"/>
</dbReference>
<keyword evidence="8" id="KW-1185">Reference proteome</keyword>
<dbReference type="Pfam" id="PF02361">
    <property type="entry name" value="CbiQ"/>
    <property type="match status" value="1"/>
</dbReference>
<dbReference type="AlphaFoldDB" id="A0A438LYT1"/>
<protein>
    <submittedName>
        <fullName evidence="7">Energy-coupling factor transport system permease protein</fullName>
    </submittedName>
</protein>
<dbReference type="InterPro" id="IPR051611">
    <property type="entry name" value="ECF_transporter_component"/>
</dbReference>
<comment type="caution">
    <text evidence="7">The sequence shown here is derived from an EMBL/GenBank/DDBJ whole genome shotgun (WGS) entry which is preliminary data.</text>
</comment>
<evidence type="ECO:0000256" key="1">
    <source>
        <dbReference type="ARBA" id="ARBA00004141"/>
    </source>
</evidence>
<evidence type="ECO:0000256" key="6">
    <source>
        <dbReference type="SAM" id="Phobius"/>
    </source>
</evidence>
<evidence type="ECO:0000313" key="8">
    <source>
        <dbReference type="Proteomes" id="UP000284824"/>
    </source>
</evidence>
<reference evidence="7 8" key="1">
    <citation type="submission" date="2019-01" db="EMBL/GenBank/DDBJ databases">
        <title>Sequencing the genomes of 1000 actinobacteria strains.</title>
        <authorList>
            <person name="Klenk H.-P."/>
        </authorList>
    </citation>
    <scope>NUCLEOTIDE SEQUENCE [LARGE SCALE GENOMIC DNA]</scope>
    <source>
        <strain evidence="7 8">DSM 43925</strain>
    </source>
</reference>
<dbReference type="GO" id="GO:0005886">
    <property type="term" value="C:plasma membrane"/>
    <property type="evidence" value="ECO:0007669"/>
    <property type="project" value="UniProtKB-ARBA"/>
</dbReference>
<feature type="transmembrane region" description="Helical" evidence="6">
    <location>
        <begin position="224"/>
        <end position="244"/>
    </location>
</feature>
<sequence>MTTAPERTALALLASGATPALRLDPRTKALLVLGASLSVMAPGGEPFIPAALVLGMLLALGEGAWARVLVLPLTAAAIAVVAYLLPMALPYPAVGVVAAVAAYLLRFVAVGGIALHLARTTPPTEFTAALRAAHVPRAVTVSAAVLLRFLPTIIAEARAVRDAMRLRGIGGWGGMLRHPVLSIERFTVPLIASSLRVAEDLSAAALLRGLGSAARPTAMRPPRLGAADLAAVLVAAALAAITVMW</sequence>
<proteinExistence type="predicted"/>
<dbReference type="PANTHER" id="PTHR34857">
    <property type="entry name" value="SLL0384 PROTEIN"/>
    <property type="match status" value="1"/>
</dbReference>
<dbReference type="Proteomes" id="UP000284824">
    <property type="component" value="Unassembled WGS sequence"/>
</dbReference>
<organism evidence="7 8">
    <name type="scientific">Nonomuraea polychroma</name>
    <dbReference type="NCBI Taxonomy" id="46176"/>
    <lineage>
        <taxon>Bacteria</taxon>
        <taxon>Bacillati</taxon>
        <taxon>Actinomycetota</taxon>
        <taxon>Actinomycetes</taxon>
        <taxon>Streptosporangiales</taxon>
        <taxon>Streptosporangiaceae</taxon>
        <taxon>Nonomuraea</taxon>
    </lineage>
</organism>
<keyword evidence="2" id="KW-1003">Cell membrane</keyword>
<evidence type="ECO:0000313" key="7">
    <source>
        <dbReference type="EMBL" id="RVX38686.1"/>
    </source>
</evidence>